<dbReference type="InterPro" id="IPR010915">
    <property type="entry name" value="PHB_depoly_PhaZ"/>
</dbReference>
<gene>
    <name evidence="3" type="ORF">BSIN_2912</name>
</gene>
<proteinExistence type="predicted"/>
<dbReference type="RefSeq" id="WP_089340152.1">
    <property type="nucleotide sequence ID" value="NZ_FXAN01000043.1"/>
</dbReference>
<dbReference type="AlphaFoldDB" id="A0A238H3H4"/>
<protein>
    <submittedName>
        <fullName evidence="3">Intracellular PHB depolymerase</fullName>
        <ecNumber evidence="3">3.1.1.-</ecNumber>
    </submittedName>
</protein>
<dbReference type="InterPro" id="IPR009656">
    <property type="entry name" value="PHB_depo_C"/>
</dbReference>
<dbReference type="NCBIfam" id="TIGR01849">
    <property type="entry name" value="PHB_depoly_PhaZ"/>
    <property type="match status" value="1"/>
</dbReference>
<accession>A0A238H3H4</accession>
<dbReference type="EC" id="3.1.1.-" evidence="3"/>
<feature type="compositionally biased region" description="Low complexity" evidence="1">
    <location>
        <begin position="479"/>
        <end position="498"/>
    </location>
</feature>
<dbReference type="GO" id="GO:0016787">
    <property type="term" value="F:hydrolase activity"/>
    <property type="evidence" value="ECO:0007669"/>
    <property type="project" value="UniProtKB-KW"/>
</dbReference>
<feature type="compositionally biased region" description="Low complexity" evidence="1">
    <location>
        <begin position="433"/>
        <end position="459"/>
    </location>
</feature>
<reference evidence="3 4" key="1">
    <citation type="submission" date="2017-04" db="EMBL/GenBank/DDBJ databases">
        <authorList>
            <person name="Afonso C.L."/>
            <person name="Miller P.J."/>
            <person name="Scott M.A."/>
            <person name="Spackman E."/>
            <person name="Goraichik I."/>
            <person name="Dimitrov K.M."/>
            <person name="Suarez D.L."/>
            <person name="Swayne D.E."/>
        </authorList>
    </citation>
    <scope>NUCLEOTIDE SEQUENCE [LARGE SCALE GENOMIC DNA]</scope>
    <source>
        <strain evidence="3">LMG 28154</strain>
    </source>
</reference>
<dbReference type="PANTHER" id="PTHR36837">
    <property type="entry name" value="POLY(3-HYDROXYALKANOATE) POLYMERASE SUBUNIT PHAC"/>
    <property type="match status" value="1"/>
</dbReference>
<dbReference type="PANTHER" id="PTHR36837:SF4">
    <property type="entry name" value="BLR0908 PROTEIN"/>
    <property type="match status" value="1"/>
</dbReference>
<dbReference type="PIRSF" id="PIRSF020818">
    <property type="entry name" value="PHB_depoly_PhaZ"/>
    <property type="match status" value="1"/>
</dbReference>
<evidence type="ECO:0000313" key="4">
    <source>
        <dbReference type="Proteomes" id="UP000198460"/>
    </source>
</evidence>
<evidence type="ECO:0000256" key="1">
    <source>
        <dbReference type="SAM" id="MobiDB-lite"/>
    </source>
</evidence>
<sequence>MLYQLHEFQRAMLSPLTAWAQAASKSFVNPSSPLSLVPGATRLAAGYELLYRLGKDYEKPEFDIHQIVKDGHNIPIVEQTIVEKPFCRLLRFKRYADDSSAVGQLKDEPVVLVCAPLSGHHATLLRDTVRTLLQDHKVYITDWIDARMVPTEVGPFHLDDYIDYIQTFIRHIGARNLHVISVCQPTVPVLAAISLMASRGEDTPLTMTMMGGPIDARRSPTSVNSLATNRSHAWFENNVIHTVPANYPGEGRKVYPGFLQHTGFVAMNPERHAQSHWDFYQSLVRGDEEDADAHRRFYDEYNAVLDMAAEYYLDTIRIVFQEFRLAEGTWDVRGEHVAPADIRTTALMTIEGELDDISGSGQTHVAHELCTGIAQAHRRSLTAEKCGHYGIFSGRRWRTIIYPQLRDFIREHNVVQPQEPTPQAAETPTSTRSGKAASGNAADAAAAKATALRLTAAKRAAPKARAAKTLSAKTLSAKSPAAQATAKRPAAKTAAARPPRSRKAA</sequence>
<dbReference type="InterPro" id="IPR029058">
    <property type="entry name" value="AB_hydrolase_fold"/>
</dbReference>
<feature type="region of interest" description="Disordered" evidence="1">
    <location>
        <begin position="414"/>
        <end position="505"/>
    </location>
</feature>
<organism evidence="3 4">
    <name type="scientific">Burkholderia singularis</name>
    <dbReference type="NCBI Taxonomy" id="1503053"/>
    <lineage>
        <taxon>Bacteria</taxon>
        <taxon>Pseudomonadati</taxon>
        <taxon>Pseudomonadota</taxon>
        <taxon>Betaproteobacteria</taxon>
        <taxon>Burkholderiales</taxon>
        <taxon>Burkholderiaceae</taxon>
        <taxon>Burkholderia</taxon>
        <taxon>pseudomallei group</taxon>
    </lineage>
</organism>
<feature type="domain" description="PHB de-polymerase C-terminal" evidence="2">
    <location>
        <begin position="211"/>
        <end position="412"/>
    </location>
</feature>
<evidence type="ECO:0000259" key="2">
    <source>
        <dbReference type="Pfam" id="PF06850"/>
    </source>
</evidence>
<dbReference type="InterPro" id="IPR051321">
    <property type="entry name" value="PHA/PHB_synthase"/>
</dbReference>
<keyword evidence="3" id="KW-0378">Hydrolase</keyword>
<dbReference type="EMBL" id="FXAN01000043">
    <property type="protein sequence ID" value="SMF99727.1"/>
    <property type="molecule type" value="Genomic_DNA"/>
</dbReference>
<dbReference type="Proteomes" id="UP000198460">
    <property type="component" value="Unassembled WGS sequence"/>
</dbReference>
<dbReference type="SUPFAM" id="SSF53474">
    <property type="entry name" value="alpha/beta-Hydrolases"/>
    <property type="match status" value="1"/>
</dbReference>
<dbReference type="Pfam" id="PF06850">
    <property type="entry name" value="PHB_depo_C"/>
    <property type="match status" value="1"/>
</dbReference>
<evidence type="ECO:0000313" key="3">
    <source>
        <dbReference type="EMBL" id="SMF99727.1"/>
    </source>
</evidence>
<name>A0A238H3H4_9BURK</name>